<dbReference type="InterPro" id="IPR028098">
    <property type="entry name" value="Glyco_trans_4-like_N"/>
</dbReference>
<dbReference type="SUPFAM" id="SSF53756">
    <property type="entry name" value="UDP-Glycosyltransferase/glycogen phosphorylase"/>
    <property type="match status" value="1"/>
</dbReference>
<accession>A0A381XAU2</accession>
<dbReference type="AlphaFoldDB" id="A0A381XAU2"/>
<evidence type="ECO:0000256" key="1">
    <source>
        <dbReference type="ARBA" id="ARBA00022676"/>
    </source>
</evidence>
<dbReference type="EMBL" id="UINC01014499">
    <property type="protein sequence ID" value="SVA61808.1"/>
    <property type="molecule type" value="Genomic_DNA"/>
</dbReference>
<feature type="domain" description="Glycosyltransferase subfamily 4-like N-terminal" evidence="3">
    <location>
        <begin position="21"/>
        <end position="168"/>
    </location>
</feature>
<dbReference type="PANTHER" id="PTHR12526:SF510">
    <property type="entry name" value="D-INOSITOL 3-PHOSPHATE GLYCOSYLTRANSFERASE"/>
    <property type="match status" value="1"/>
</dbReference>
<protein>
    <recommendedName>
        <fullName evidence="3">Glycosyltransferase subfamily 4-like N-terminal domain-containing protein</fullName>
    </recommendedName>
</protein>
<evidence type="ECO:0000259" key="3">
    <source>
        <dbReference type="Pfam" id="PF13579"/>
    </source>
</evidence>
<dbReference type="Gene3D" id="3.40.50.2000">
    <property type="entry name" value="Glycogen Phosphorylase B"/>
    <property type="match status" value="2"/>
</dbReference>
<dbReference type="Pfam" id="PF13579">
    <property type="entry name" value="Glyco_trans_4_4"/>
    <property type="match status" value="1"/>
</dbReference>
<reference evidence="4" key="1">
    <citation type="submission" date="2018-05" db="EMBL/GenBank/DDBJ databases">
        <authorList>
            <person name="Lanie J.A."/>
            <person name="Ng W.-L."/>
            <person name="Kazmierczak K.M."/>
            <person name="Andrzejewski T.M."/>
            <person name="Davidsen T.M."/>
            <person name="Wayne K.J."/>
            <person name="Tettelin H."/>
            <person name="Glass J.I."/>
            <person name="Rusch D."/>
            <person name="Podicherti R."/>
            <person name="Tsui H.-C.T."/>
            <person name="Winkler M.E."/>
        </authorList>
    </citation>
    <scope>NUCLEOTIDE SEQUENCE</scope>
</reference>
<sequence>MPTITYLSMDPLTSTVGFSQVLGYVERLANRGIDVDLVTFEHEVDPVLQERLHGLGVEWQPQRFGRSGPVGGLGRVLRAARAVRGATVVHARSDLAAASVILAGVGRWVWDVRSLWVDQKVATGVMRAGSPQVRAMRKVERLAAHRSTAVITLTASAIDELDRRYGGVVSPKAQVVTTCADLDHFVSKPLPDLPVRVLLAGTLNRYYDLRTMLDLVAELRRRHPVEFIVASPGATSWDNELVGVKTLRMSLAPTEMASLVSSCHLGLSICRDDAGASLLAAMPTKIGEFLASGRPVVVNPGLVDAVGLLEQNNCGVVLGSSGLNDVERAADQIERLLNDPGTPERCRLLAESHFNLDRGVERLASVYMALGA</sequence>
<evidence type="ECO:0000256" key="2">
    <source>
        <dbReference type="ARBA" id="ARBA00022679"/>
    </source>
</evidence>
<gene>
    <name evidence="4" type="ORF">METZ01_LOCUS114662</name>
</gene>
<keyword evidence="2" id="KW-0808">Transferase</keyword>
<dbReference type="PANTHER" id="PTHR12526">
    <property type="entry name" value="GLYCOSYLTRANSFERASE"/>
    <property type="match status" value="1"/>
</dbReference>
<organism evidence="4">
    <name type="scientific">marine metagenome</name>
    <dbReference type="NCBI Taxonomy" id="408172"/>
    <lineage>
        <taxon>unclassified sequences</taxon>
        <taxon>metagenomes</taxon>
        <taxon>ecological metagenomes</taxon>
    </lineage>
</organism>
<dbReference type="GO" id="GO:0016757">
    <property type="term" value="F:glycosyltransferase activity"/>
    <property type="evidence" value="ECO:0007669"/>
    <property type="project" value="UniProtKB-KW"/>
</dbReference>
<keyword evidence="1" id="KW-0328">Glycosyltransferase</keyword>
<proteinExistence type="predicted"/>
<evidence type="ECO:0000313" key="4">
    <source>
        <dbReference type="EMBL" id="SVA61808.1"/>
    </source>
</evidence>
<name>A0A381XAU2_9ZZZZ</name>